<protein>
    <recommendedName>
        <fullName evidence="3">DUF2513 domain-containing protein</fullName>
    </recommendedName>
</protein>
<evidence type="ECO:0000313" key="1">
    <source>
        <dbReference type="EMBL" id="MCF5546139.1"/>
    </source>
</evidence>
<keyword evidence="2" id="KW-1185">Reference proteome</keyword>
<accession>A0ABS9GPL2</accession>
<sequence>MAESNIDGFDKNVGIVFALLYEQFPLRVTIDETFVIPSDLEMAEGWEVRYQKNRKIYISTMDWLVQAGYVWTSGGDSMYGIFSDCVLSSKGLEVLKALPDSLSTKSIGAQLQEATQEGLLNSVKTLTEKALGLGASMGYSMATNLMNP</sequence>
<evidence type="ECO:0008006" key="3">
    <source>
        <dbReference type="Google" id="ProtNLM"/>
    </source>
</evidence>
<gene>
    <name evidence="1" type="ORF">GIV68_15480</name>
</gene>
<proteinExistence type="predicted"/>
<dbReference type="RefSeq" id="WP_236371895.1">
    <property type="nucleotide sequence ID" value="NZ_WKAT01000030.1"/>
</dbReference>
<name>A0ABS9GPL2_9PSED</name>
<dbReference type="Proteomes" id="UP000814158">
    <property type="component" value="Unassembled WGS sequence"/>
</dbReference>
<comment type="caution">
    <text evidence="1">The sequence shown here is derived from an EMBL/GenBank/DDBJ whole genome shotgun (WGS) entry which is preliminary data.</text>
</comment>
<reference evidence="1 2" key="1">
    <citation type="submission" date="2019-11" db="EMBL/GenBank/DDBJ databases">
        <title>Epiphytic Pseudomonas syringae from cherry orchards.</title>
        <authorList>
            <person name="Hulin M.T."/>
        </authorList>
    </citation>
    <scope>NUCLEOTIDE SEQUENCE [LARGE SCALE GENOMIC DNA]</scope>
    <source>
        <strain evidence="1 2">PA-3-2A</strain>
    </source>
</reference>
<evidence type="ECO:0000313" key="2">
    <source>
        <dbReference type="Proteomes" id="UP000814158"/>
    </source>
</evidence>
<dbReference type="EMBL" id="WKAT01000030">
    <property type="protein sequence ID" value="MCF5546139.1"/>
    <property type="molecule type" value="Genomic_DNA"/>
</dbReference>
<organism evidence="1 2">
    <name type="scientific">Pseudomonas salomonii</name>
    <dbReference type="NCBI Taxonomy" id="191391"/>
    <lineage>
        <taxon>Bacteria</taxon>
        <taxon>Pseudomonadati</taxon>
        <taxon>Pseudomonadota</taxon>
        <taxon>Gammaproteobacteria</taxon>
        <taxon>Pseudomonadales</taxon>
        <taxon>Pseudomonadaceae</taxon>
        <taxon>Pseudomonas</taxon>
    </lineage>
</organism>